<keyword evidence="2" id="KW-1185">Reference proteome</keyword>
<protein>
    <submittedName>
        <fullName evidence="1">Uncharacterized protein</fullName>
    </submittedName>
</protein>
<evidence type="ECO:0000313" key="1">
    <source>
        <dbReference type="EMBL" id="UXI70335.1"/>
    </source>
</evidence>
<dbReference type="Proteomes" id="UP001064632">
    <property type="component" value="Chromosome"/>
</dbReference>
<name>A0ABY6BKE2_9GAMM</name>
<gene>
    <name evidence="1" type="ORF">N4264_12070</name>
</gene>
<proteinExistence type="predicted"/>
<organism evidence="1 2">
    <name type="scientific">Tahibacter amnicola</name>
    <dbReference type="NCBI Taxonomy" id="2976241"/>
    <lineage>
        <taxon>Bacteria</taxon>
        <taxon>Pseudomonadati</taxon>
        <taxon>Pseudomonadota</taxon>
        <taxon>Gammaproteobacteria</taxon>
        <taxon>Lysobacterales</taxon>
        <taxon>Rhodanobacteraceae</taxon>
        <taxon>Tahibacter</taxon>
    </lineage>
</organism>
<dbReference type="RefSeq" id="WP_261697285.1">
    <property type="nucleotide sequence ID" value="NZ_CP104694.1"/>
</dbReference>
<dbReference type="EMBL" id="CP104694">
    <property type="protein sequence ID" value="UXI70335.1"/>
    <property type="molecule type" value="Genomic_DNA"/>
</dbReference>
<evidence type="ECO:0000313" key="2">
    <source>
        <dbReference type="Proteomes" id="UP001064632"/>
    </source>
</evidence>
<reference evidence="1" key="1">
    <citation type="submission" date="2022-09" db="EMBL/GenBank/DDBJ databases">
        <title>Tahibacter sp. nov., isolated from a fresh water.</title>
        <authorList>
            <person name="Baek J.H."/>
            <person name="Lee J.K."/>
            <person name="Kim J.M."/>
            <person name="Jeon C.O."/>
        </authorList>
    </citation>
    <scope>NUCLEOTIDE SEQUENCE</scope>
    <source>
        <strain evidence="1">W38</strain>
    </source>
</reference>
<sequence length="130" mass="13919">MVPTGTLKYLPDAGSGTGLTEAGARILYRTGRSGTVWGEPGFDELTAESLWPWPHEAAIKAVFAEPNTPLPGNTPAANDTVRGFTVATDAFGRPMTLTRYIWQYLGHEIPEAIYGGEQIFKNGFETSGGG</sequence>
<accession>A0ABY6BKE2</accession>